<evidence type="ECO:0000256" key="1">
    <source>
        <dbReference type="SAM" id="MobiDB-lite"/>
    </source>
</evidence>
<dbReference type="EMBL" id="AUZZ01003487">
    <property type="protein sequence ID" value="EQD56852.1"/>
    <property type="molecule type" value="Genomic_DNA"/>
</dbReference>
<organism evidence="2">
    <name type="scientific">mine drainage metagenome</name>
    <dbReference type="NCBI Taxonomy" id="410659"/>
    <lineage>
        <taxon>unclassified sequences</taxon>
        <taxon>metagenomes</taxon>
        <taxon>ecological metagenomes</taxon>
    </lineage>
</organism>
<feature type="region of interest" description="Disordered" evidence="1">
    <location>
        <begin position="132"/>
        <end position="170"/>
    </location>
</feature>
<dbReference type="AntiFam" id="ANF00210">
    <property type="entry name" value="Shadow ORF (opposite tuaD)"/>
</dbReference>
<reference evidence="2" key="1">
    <citation type="submission" date="2013-08" db="EMBL/GenBank/DDBJ databases">
        <authorList>
            <person name="Mendez C."/>
            <person name="Richter M."/>
            <person name="Ferrer M."/>
            <person name="Sanchez J."/>
        </authorList>
    </citation>
    <scope>NUCLEOTIDE SEQUENCE</scope>
</reference>
<dbReference type="AlphaFoldDB" id="T1AHV0"/>
<sequence length="170" mass="18203">MPADARGHGQHVTQIGTAVLIRWRANGNEQCLAVHDASAGIGGETQQTRGVVALHHRRQTRLEDRQHALLQRGDLVGVNIHAQNMITHLGQTGARDQANIAGAEKSDAHVRARVEEAGILAAAHGAACGNELQEKRRGATGAPRHHNDDNSRITCCHPEPPVPDRQPVAA</sequence>
<protein>
    <submittedName>
        <fullName evidence="2">Uncharacterized protein</fullName>
    </submittedName>
</protein>
<reference evidence="2" key="2">
    <citation type="journal article" date="2014" name="ISME J.">
        <title>Microbial stratification in low pH oxic and suboxic macroscopic growths along an acid mine drainage.</title>
        <authorList>
            <person name="Mendez-Garcia C."/>
            <person name="Mesa V."/>
            <person name="Sprenger R.R."/>
            <person name="Richter M."/>
            <person name="Diez M.S."/>
            <person name="Solano J."/>
            <person name="Bargiela R."/>
            <person name="Golyshina O.V."/>
            <person name="Manteca A."/>
            <person name="Ramos J.L."/>
            <person name="Gallego J.R."/>
            <person name="Llorente I."/>
            <person name="Martins Dos Santos V.A."/>
            <person name="Jensen O.N."/>
            <person name="Pelaez A.I."/>
            <person name="Sanchez J."/>
            <person name="Ferrer M."/>
        </authorList>
    </citation>
    <scope>NUCLEOTIDE SEQUENCE</scope>
</reference>
<proteinExistence type="predicted"/>
<evidence type="ECO:0000313" key="2">
    <source>
        <dbReference type="EMBL" id="EQD56852.1"/>
    </source>
</evidence>
<comment type="caution">
    <text evidence="2">The sequence shown here is derived from an EMBL/GenBank/DDBJ whole genome shotgun (WGS) entry which is preliminary data.</text>
</comment>
<name>T1AHV0_9ZZZZ</name>
<gene>
    <name evidence="2" type="ORF">B2A_05078</name>
</gene>
<accession>T1AHV0</accession>